<dbReference type="EMBL" id="CP014782">
    <property type="protein sequence ID" value="AQS37774.1"/>
    <property type="molecule type" value="Genomic_DNA"/>
</dbReference>
<dbReference type="Proteomes" id="UP000189545">
    <property type="component" value="Chromosome"/>
</dbReference>
<evidence type="ECO:0000313" key="2">
    <source>
        <dbReference type="Proteomes" id="UP000189545"/>
    </source>
</evidence>
<dbReference type="AlphaFoldDB" id="A0A1S6HQL1"/>
<proteinExistence type="predicted"/>
<sequence>MGGTIYCLHPRSYYSDELNIEFEFYSIIKMIQMHILTPSTYLREVIIMSKDKAIYVIIGRTLGIGDEMVNQLVSENNIVHVAYRQTGLDVSN</sequence>
<accession>A0A1S6HQL1</accession>
<gene>
    <name evidence="1" type="ORF">Sps_02622</name>
</gene>
<dbReference type="KEGG" id="spsw:Sps_02622"/>
<name>A0A1S6HQL1_9GAMM</name>
<keyword evidence="2" id="KW-1185">Reference proteome</keyword>
<reference evidence="1 2" key="1">
    <citation type="submission" date="2016-03" db="EMBL/GenBank/DDBJ databases">
        <title>Complete genome sequence of Shewanella psychrophila WP2, a deep sea bacterium isolated from west Pacific sediment.</title>
        <authorList>
            <person name="Xu G."/>
            <person name="Jian H."/>
        </authorList>
    </citation>
    <scope>NUCLEOTIDE SEQUENCE [LARGE SCALE GENOMIC DNA]</scope>
    <source>
        <strain evidence="1 2">WP2</strain>
    </source>
</reference>
<organism evidence="1 2">
    <name type="scientific">Shewanella psychrophila</name>
    <dbReference type="NCBI Taxonomy" id="225848"/>
    <lineage>
        <taxon>Bacteria</taxon>
        <taxon>Pseudomonadati</taxon>
        <taxon>Pseudomonadota</taxon>
        <taxon>Gammaproteobacteria</taxon>
        <taxon>Alteromonadales</taxon>
        <taxon>Shewanellaceae</taxon>
        <taxon>Shewanella</taxon>
    </lineage>
</organism>
<evidence type="ECO:0000313" key="1">
    <source>
        <dbReference type="EMBL" id="AQS37774.1"/>
    </source>
</evidence>
<protein>
    <submittedName>
        <fullName evidence="1">Uncharacterized protein</fullName>
    </submittedName>
</protein>